<gene>
    <name evidence="1" type="ORF">F383_11786</name>
</gene>
<proteinExistence type="predicted"/>
<protein>
    <submittedName>
        <fullName evidence="1">Uncharacterized protein</fullName>
    </submittedName>
</protein>
<name>A0A0B0NFQ3_GOSAR</name>
<dbReference type="AlphaFoldDB" id="A0A0B0NFQ3"/>
<dbReference type="Proteomes" id="UP000032142">
    <property type="component" value="Unassembled WGS sequence"/>
</dbReference>
<dbReference type="EMBL" id="KN392301">
    <property type="protein sequence ID" value="KHG09816.1"/>
    <property type="molecule type" value="Genomic_DNA"/>
</dbReference>
<keyword evidence="2" id="KW-1185">Reference proteome</keyword>
<organism evidence="1 2">
    <name type="scientific">Gossypium arboreum</name>
    <name type="common">Tree cotton</name>
    <name type="synonym">Gossypium nanking</name>
    <dbReference type="NCBI Taxonomy" id="29729"/>
    <lineage>
        <taxon>Eukaryota</taxon>
        <taxon>Viridiplantae</taxon>
        <taxon>Streptophyta</taxon>
        <taxon>Embryophyta</taxon>
        <taxon>Tracheophyta</taxon>
        <taxon>Spermatophyta</taxon>
        <taxon>Magnoliopsida</taxon>
        <taxon>eudicotyledons</taxon>
        <taxon>Gunneridae</taxon>
        <taxon>Pentapetalae</taxon>
        <taxon>rosids</taxon>
        <taxon>malvids</taxon>
        <taxon>Malvales</taxon>
        <taxon>Malvaceae</taxon>
        <taxon>Malvoideae</taxon>
        <taxon>Gossypium</taxon>
    </lineage>
</organism>
<evidence type="ECO:0000313" key="2">
    <source>
        <dbReference type="Proteomes" id="UP000032142"/>
    </source>
</evidence>
<sequence length="17" mass="1994">MIKIFLFPVVYVLALLN</sequence>
<accession>A0A0B0NFQ3</accession>
<evidence type="ECO:0000313" key="1">
    <source>
        <dbReference type="EMBL" id="KHG09816.1"/>
    </source>
</evidence>
<reference evidence="2" key="1">
    <citation type="submission" date="2014-09" db="EMBL/GenBank/DDBJ databases">
        <authorList>
            <person name="Mudge J."/>
            <person name="Ramaraj T."/>
            <person name="Lindquist I.E."/>
            <person name="Bharti A.K."/>
            <person name="Sundararajan A."/>
            <person name="Cameron C.T."/>
            <person name="Woodward J.E."/>
            <person name="May G.D."/>
            <person name="Brubaker C."/>
            <person name="Broadhvest J."/>
            <person name="Wilkins T.A."/>
        </authorList>
    </citation>
    <scope>NUCLEOTIDE SEQUENCE</scope>
    <source>
        <strain evidence="2">cv. AKA8401</strain>
    </source>
</reference>